<name>A0ABM8SLB0_9BURK</name>
<reference evidence="1 2" key="1">
    <citation type="submission" date="2021-02" db="EMBL/GenBank/DDBJ databases">
        <authorList>
            <person name="Vanwijnsberghe S."/>
        </authorList>
    </citation>
    <scope>NUCLEOTIDE SEQUENCE [LARGE SCALE GENOMIC DNA]</scope>
    <source>
        <strain evidence="1 2">LMG 31837</strain>
    </source>
</reference>
<gene>
    <name evidence="1" type="ORF">R69888_05971</name>
</gene>
<evidence type="ECO:0000313" key="1">
    <source>
        <dbReference type="EMBL" id="CAE6818104.1"/>
    </source>
</evidence>
<comment type="caution">
    <text evidence="1">The sequence shown here is derived from an EMBL/GenBank/DDBJ whole genome shotgun (WGS) entry which is preliminary data.</text>
</comment>
<dbReference type="EMBL" id="CAJNBK010000027">
    <property type="protein sequence ID" value="CAE6818104.1"/>
    <property type="molecule type" value="Genomic_DNA"/>
</dbReference>
<evidence type="ECO:0000313" key="2">
    <source>
        <dbReference type="Proteomes" id="UP000672526"/>
    </source>
</evidence>
<keyword evidence="2" id="KW-1185">Reference proteome</keyword>
<organism evidence="1 2">
    <name type="scientific">Paraburkholderia haematera</name>
    <dbReference type="NCBI Taxonomy" id="2793077"/>
    <lineage>
        <taxon>Bacteria</taxon>
        <taxon>Pseudomonadati</taxon>
        <taxon>Pseudomonadota</taxon>
        <taxon>Betaproteobacteria</taxon>
        <taxon>Burkholderiales</taxon>
        <taxon>Burkholderiaceae</taxon>
        <taxon>Paraburkholderia</taxon>
    </lineage>
</organism>
<protein>
    <submittedName>
        <fullName evidence="1">Uncharacterized protein</fullName>
    </submittedName>
</protein>
<accession>A0ABM8SLB0</accession>
<sequence>MGNCRVLYREFARYGTKGQLPSLDAKSNN</sequence>
<dbReference type="Proteomes" id="UP000672526">
    <property type="component" value="Unassembled WGS sequence"/>
</dbReference>
<proteinExistence type="predicted"/>